<feature type="domain" description="Glycosyl transferase family 1" evidence="12">
    <location>
        <begin position="329"/>
        <end position="468"/>
    </location>
</feature>
<dbReference type="EC" id="2.4.1.21" evidence="5 11"/>
<dbReference type="Gene3D" id="3.40.50.2000">
    <property type="entry name" value="Glycogen Phosphorylase B"/>
    <property type="match status" value="2"/>
</dbReference>
<keyword evidence="8 11" id="KW-0808">Transferase</keyword>
<evidence type="ECO:0000256" key="2">
    <source>
        <dbReference type="ARBA" id="ARBA00002764"/>
    </source>
</evidence>
<evidence type="ECO:0000256" key="11">
    <source>
        <dbReference type="HAMAP-Rule" id="MF_00484"/>
    </source>
</evidence>
<evidence type="ECO:0000256" key="3">
    <source>
        <dbReference type="ARBA" id="ARBA00004964"/>
    </source>
</evidence>
<dbReference type="GO" id="GO:0004373">
    <property type="term" value="F:alpha-1,4-glucan glucosyltransferase (UDP-glucose donor) activity"/>
    <property type="evidence" value="ECO:0007669"/>
    <property type="project" value="InterPro"/>
</dbReference>
<dbReference type="PANTHER" id="PTHR45825:SF8">
    <property type="entry name" value="GLYCOGEN SYNTHASE"/>
    <property type="match status" value="1"/>
</dbReference>
<name>A0A839T807_AZOMA</name>
<dbReference type="NCBIfam" id="NF001901">
    <property type="entry name" value="PRK00654.1-5"/>
    <property type="match status" value="1"/>
</dbReference>
<comment type="function">
    <text evidence="2 11">Synthesizes alpha-1,4-glucan chains using ADP-glucose.</text>
</comment>
<dbReference type="CDD" id="cd03791">
    <property type="entry name" value="GT5_Glycogen_synthase_DULL1-like"/>
    <property type="match status" value="1"/>
</dbReference>
<dbReference type="EMBL" id="JACHXI010000015">
    <property type="protein sequence ID" value="MBB3104384.1"/>
    <property type="molecule type" value="Genomic_DNA"/>
</dbReference>
<dbReference type="InterPro" id="IPR011835">
    <property type="entry name" value="GS/SS"/>
</dbReference>
<evidence type="ECO:0000256" key="4">
    <source>
        <dbReference type="ARBA" id="ARBA00010281"/>
    </source>
</evidence>
<feature type="domain" description="Starch synthase catalytic" evidence="13">
    <location>
        <begin position="39"/>
        <end position="274"/>
    </location>
</feature>
<dbReference type="Pfam" id="PF00534">
    <property type="entry name" value="Glycos_transf_1"/>
    <property type="match status" value="1"/>
</dbReference>
<organism evidence="14 15">
    <name type="scientific">Azomonas macrocytogenes</name>
    <name type="common">Azotobacter macrocytogenes</name>
    <dbReference type="NCBI Taxonomy" id="69962"/>
    <lineage>
        <taxon>Bacteria</taxon>
        <taxon>Pseudomonadati</taxon>
        <taxon>Pseudomonadota</taxon>
        <taxon>Gammaproteobacteria</taxon>
        <taxon>Pseudomonadales</taxon>
        <taxon>Pseudomonadaceae</taxon>
        <taxon>Azomonas</taxon>
    </lineage>
</organism>
<protein>
    <recommendedName>
        <fullName evidence="6 11">Glycogen synthase</fullName>
        <ecNumber evidence="5 11">2.4.1.21</ecNumber>
    </recommendedName>
    <alternativeName>
        <fullName evidence="10 11">Starch [bacterial glycogen] synthase</fullName>
    </alternativeName>
</protein>
<evidence type="ECO:0000256" key="7">
    <source>
        <dbReference type="ARBA" id="ARBA00022676"/>
    </source>
</evidence>
<keyword evidence="7 11" id="KW-0328">Glycosyltransferase</keyword>
<evidence type="ECO:0000256" key="6">
    <source>
        <dbReference type="ARBA" id="ARBA00019935"/>
    </source>
</evidence>
<comment type="similarity">
    <text evidence="4 11">Belongs to the glycosyltransferase 1 family. Bacterial/plant glycogen synthase subfamily.</text>
</comment>
<evidence type="ECO:0000259" key="12">
    <source>
        <dbReference type="Pfam" id="PF00534"/>
    </source>
</evidence>
<evidence type="ECO:0000256" key="5">
    <source>
        <dbReference type="ARBA" id="ARBA00012588"/>
    </source>
</evidence>
<keyword evidence="15" id="KW-1185">Reference proteome</keyword>
<dbReference type="NCBIfam" id="TIGR02095">
    <property type="entry name" value="glgA"/>
    <property type="match status" value="1"/>
</dbReference>
<feature type="binding site" evidence="11">
    <location>
        <position position="52"/>
    </location>
    <ligand>
        <name>ADP-alpha-D-glucose</name>
        <dbReference type="ChEBI" id="CHEBI:57498"/>
    </ligand>
</feature>
<dbReference type="HAMAP" id="MF_00484">
    <property type="entry name" value="Glycogen_synth"/>
    <property type="match status" value="1"/>
</dbReference>
<gene>
    <name evidence="11" type="primary">glgA</name>
    <name evidence="14" type="ORF">FHR87_002800</name>
</gene>
<comment type="caution">
    <text evidence="14">The sequence shown here is derived from an EMBL/GenBank/DDBJ whole genome shotgun (WGS) entry which is preliminary data.</text>
</comment>
<dbReference type="InterPro" id="IPR013534">
    <property type="entry name" value="Starch_synth_cat_dom"/>
</dbReference>
<accession>A0A839T807</accession>
<comment type="catalytic activity">
    <reaction evidence="1 11">
        <text>[(1-&gt;4)-alpha-D-glucosyl](n) + ADP-alpha-D-glucose = [(1-&gt;4)-alpha-D-glucosyl](n+1) + ADP + H(+)</text>
        <dbReference type="Rhea" id="RHEA:18189"/>
        <dbReference type="Rhea" id="RHEA-COMP:9584"/>
        <dbReference type="Rhea" id="RHEA-COMP:9587"/>
        <dbReference type="ChEBI" id="CHEBI:15378"/>
        <dbReference type="ChEBI" id="CHEBI:15444"/>
        <dbReference type="ChEBI" id="CHEBI:57498"/>
        <dbReference type="ChEBI" id="CHEBI:456216"/>
        <dbReference type="EC" id="2.4.1.21"/>
    </reaction>
</comment>
<comment type="pathway">
    <text evidence="3 11">Glycan biosynthesis; glycogen biosynthesis.</text>
</comment>
<dbReference type="SUPFAM" id="SSF53756">
    <property type="entry name" value="UDP-Glycosyltransferase/glycogen phosphorylase"/>
    <property type="match status" value="1"/>
</dbReference>
<evidence type="ECO:0000313" key="14">
    <source>
        <dbReference type="EMBL" id="MBB3104384.1"/>
    </source>
</evidence>
<evidence type="ECO:0000313" key="15">
    <source>
        <dbReference type="Proteomes" id="UP000549250"/>
    </source>
</evidence>
<evidence type="ECO:0000256" key="8">
    <source>
        <dbReference type="ARBA" id="ARBA00022679"/>
    </source>
</evidence>
<dbReference type="RefSeq" id="WP_183167261.1">
    <property type="nucleotide sequence ID" value="NZ_JACHXI010000015.1"/>
</dbReference>
<dbReference type="Proteomes" id="UP000549250">
    <property type="component" value="Unassembled WGS sequence"/>
</dbReference>
<reference evidence="14 15" key="1">
    <citation type="submission" date="2020-08" db="EMBL/GenBank/DDBJ databases">
        <title>Genomic Encyclopedia of Type Strains, Phase III (KMG-III): the genomes of soil and plant-associated and newly described type strains.</title>
        <authorList>
            <person name="Whitman W."/>
        </authorList>
    </citation>
    <scope>NUCLEOTIDE SEQUENCE [LARGE SCALE GENOMIC DNA]</scope>
    <source>
        <strain evidence="14 15">CECT 4462</strain>
    </source>
</reference>
<evidence type="ECO:0000256" key="1">
    <source>
        <dbReference type="ARBA" id="ARBA00001478"/>
    </source>
</evidence>
<keyword evidence="9 11" id="KW-0320">Glycogen biosynthesis</keyword>
<dbReference type="NCBIfam" id="NF001899">
    <property type="entry name" value="PRK00654.1-2"/>
    <property type="match status" value="1"/>
</dbReference>
<evidence type="ECO:0000256" key="10">
    <source>
        <dbReference type="ARBA" id="ARBA00031722"/>
    </source>
</evidence>
<evidence type="ECO:0000256" key="9">
    <source>
        <dbReference type="ARBA" id="ARBA00023056"/>
    </source>
</evidence>
<evidence type="ECO:0000259" key="13">
    <source>
        <dbReference type="Pfam" id="PF08323"/>
    </source>
</evidence>
<dbReference type="GO" id="GO:0009011">
    <property type="term" value="F:alpha-1,4-glucan glucosyltransferase (ADP-glucose donor) activity"/>
    <property type="evidence" value="ECO:0007669"/>
    <property type="project" value="UniProtKB-UniRule"/>
</dbReference>
<dbReference type="InterPro" id="IPR001296">
    <property type="entry name" value="Glyco_trans_1"/>
</dbReference>
<sequence length="515" mass="56869">MSNVAESAKALNLPQQSANIAFDTKPRLHISSTQEHKKKILFITPELSDLIKTGGLGEYSGALPRALSEQHDVRVLIPGYAQVMNQNLPIRTVGTLEAHAGIPACRIGRLDLPDGLIVYVLICPELYEREGTPYCDTHGNGWSDNDIRFARLSLAAAEIAAGNACIRWVPDLLHAHDWPTGLVPAYLRWRNIATPCIFTIHNLGYQGTIEMSQRRRLGIPESACHMEEMEFYGRLSTLKAGIAYATHVTTVSATYAEEITTPEFGYGLEGFLRKKAAQGLLTGIRNGIDDSWEPTIDPHLVKGFGVRNWAGKAANAVDVRRLFGLVKSSGPLFAVVSRLVYQKGMDLTLEIADNIIARGGQIVIIGSGEPQIEAQLCQLAERYPGHIGIRIGFDDTVARRIYAASDFLLMPSRYEPCGLSQMYAQRFASLPIARRTGGLADTIEDGLSGFLFDKPDAASYDQAIQRAFGTYRHPELLNAMRSQAMTTEFFWHQSVKPYNQLFQQLLGAQAMQATF</sequence>
<proteinExistence type="inferred from homology"/>
<dbReference type="PANTHER" id="PTHR45825">
    <property type="entry name" value="GRANULE-BOUND STARCH SYNTHASE 1, CHLOROPLASTIC/AMYLOPLASTIC"/>
    <property type="match status" value="1"/>
</dbReference>
<dbReference type="AlphaFoldDB" id="A0A839T807"/>
<dbReference type="Pfam" id="PF08323">
    <property type="entry name" value="Glyco_transf_5"/>
    <property type="match status" value="1"/>
</dbReference>
<dbReference type="UniPathway" id="UPA00164"/>
<dbReference type="GO" id="GO:0005978">
    <property type="term" value="P:glycogen biosynthetic process"/>
    <property type="evidence" value="ECO:0007669"/>
    <property type="project" value="UniProtKB-UniRule"/>
</dbReference>